<dbReference type="Proteomes" id="UP000223071">
    <property type="component" value="Unassembled WGS sequence"/>
</dbReference>
<proteinExistence type="predicted"/>
<reference evidence="2 3" key="1">
    <citation type="submission" date="2017-09" db="EMBL/GenBank/DDBJ databases">
        <title>Sequencing the genomes of two abundant thermophiles in Great Basin hot springs: Thermocrinis jamiesonii and novel Chloroflexi Thermoflexus hugenholtzii.</title>
        <authorList>
            <person name="Hedlund B."/>
        </authorList>
    </citation>
    <scope>NUCLEOTIDE SEQUENCE [LARGE SCALE GENOMIC DNA]</scope>
    <source>
        <strain evidence="2 3">G233</strain>
    </source>
</reference>
<organism evidence="2 3">
    <name type="scientific">Tepidiforma thermophila (strain KCTC 52669 / CGMCC 1.13589 / G233)</name>
    <dbReference type="NCBI Taxonomy" id="2761530"/>
    <lineage>
        <taxon>Bacteria</taxon>
        <taxon>Bacillati</taxon>
        <taxon>Chloroflexota</taxon>
        <taxon>Tepidiformia</taxon>
        <taxon>Tepidiformales</taxon>
        <taxon>Tepidiformaceae</taxon>
        <taxon>Tepidiforma</taxon>
    </lineage>
</organism>
<dbReference type="RefSeq" id="WP_098504231.1">
    <property type="nucleotide sequence ID" value="NZ_PDJQ01000001.1"/>
</dbReference>
<protein>
    <submittedName>
        <fullName evidence="2">DinB family protein</fullName>
    </submittedName>
</protein>
<evidence type="ECO:0000313" key="2">
    <source>
        <dbReference type="EMBL" id="PFG74878.1"/>
    </source>
</evidence>
<comment type="caution">
    <text evidence="2">The sequence shown here is derived from an EMBL/GenBank/DDBJ whole genome shotgun (WGS) entry which is preliminary data.</text>
</comment>
<evidence type="ECO:0000259" key="1">
    <source>
        <dbReference type="Pfam" id="PF12867"/>
    </source>
</evidence>
<dbReference type="Pfam" id="PF12867">
    <property type="entry name" value="DinB_2"/>
    <property type="match status" value="1"/>
</dbReference>
<gene>
    <name evidence="2" type="ORF">A9A59_2125</name>
</gene>
<accession>A0A2A9HGF2</accession>
<dbReference type="Gene3D" id="1.20.120.450">
    <property type="entry name" value="dinb family like domain"/>
    <property type="match status" value="1"/>
</dbReference>
<dbReference type="EMBL" id="PDJQ01000001">
    <property type="protein sequence ID" value="PFG74878.1"/>
    <property type="molecule type" value="Genomic_DNA"/>
</dbReference>
<dbReference type="SUPFAM" id="SSF109854">
    <property type="entry name" value="DinB/YfiT-like putative metalloenzymes"/>
    <property type="match status" value="1"/>
</dbReference>
<dbReference type="InterPro" id="IPR024775">
    <property type="entry name" value="DinB-like"/>
</dbReference>
<sequence length="176" mass="20207">MPRTAHEILRTSLRSMHDLLDKAVEGMTAEQLNFRPKEGGVSAFFSLWHYVRTEDNIINWVAQQKPTVWLEGNYHEYFGLPRTSQGTGMTAEEANDIRISDVAKWHEYQQKVWEATDRYLASMSPEEFDERKVTIKPLGEMSLWDGIYGVCLSHGYRHVGEIEYVRGVQGLGGLTI</sequence>
<dbReference type="AlphaFoldDB" id="A0A2A9HGF2"/>
<feature type="domain" description="DinB-like" evidence="1">
    <location>
        <begin position="13"/>
        <end position="162"/>
    </location>
</feature>
<evidence type="ECO:0000313" key="3">
    <source>
        <dbReference type="Proteomes" id="UP000223071"/>
    </source>
</evidence>
<keyword evidence="3" id="KW-1185">Reference proteome</keyword>
<dbReference type="InterPro" id="IPR034660">
    <property type="entry name" value="DinB/YfiT-like"/>
</dbReference>
<name>A0A2A9HGF2_TEPT2</name>